<dbReference type="KEGG" id="tgi:RBB81_21760"/>
<gene>
    <name evidence="3" type="ORF">RBB81_21760</name>
</gene>
<dbReference type="InterPro" id="IPR010620">
    <property type="entry name" value="SBBP_repeat"/>
</dbReference>
<dbReference type="PANTHER" id="PTHR35580:SF1">
    <property type="entry name" value="PHYTASE-LIKE DOMAIN-CONTAINING PROTEIN"/>
    <property type="match status" value="1"/>
</dbReference>
<dbReference type="SUPFAM" id="SSF101898">
    <property type="entry name" value="NHL repeat"/>
    <property type="match status" value="1"/>
</dbReference>
<dbReference type="InterPro" id="IPR057708">
    <property type="entry name" value="DUF7948"/>
</dbReference>
<dbReference type="PANTHER" id="PTHR35580">
    <property type="entry name" value="CELL SURFACE GLYCOPROTEIN (S-LAYER PROTEIN)-LIKE PROTEIN"/>
    <property type="match status" value="1"/>
</dbReference>
<protein>
    <submittedName>
        <fullName evidence="3">SBBP repeat-containing protein</fullName>
    </submittedName>
</protein>
<reference evidence="3" key="1">
    <citation type="submission" date="2023-08" db="EMBL/GenBank/DDBJ databases">
        <authorList>
            <person name="Messyasz A."/>
            <person name="Mannisto M.K."/>
            <person name="Kerkhof L.J."/>
            <person name="Haggblom M."/>
        </authorList>
    </citation>
    <scope>NUCLEOTIDE SEQUENCE</scope>
    <source>
        <strain evidence="3">M8UP39</strain>
    </source>
</reference>
<evidence type="ECO:0000259" key="2">
    <source>
        <dbReference type="Pfam" id="PF25778"/>
    </source>
</evidence>
<dbReference type="Pfam" id="PF06739">
    <property type="entry name" value="SBBP"/>
    <property type="match status" value="1"/>
</dbReference>
<dbReference type="InterPro" id="IPR052918">
    <property type="entry name" value="Motility_Chemotaxis_Reg"/>
</dbReference>
<proteinExistence type="predicted"/>
<organism evidence="3">
    <name type="scientific">Tunturiibacter gelidiferens</name>
    <dbReference type="NCBI Taxonomy" id="3069689"/>
    <lineage>
        <taxon>Bacteria</taxon>
        <taxon>Pseudomonadati</taxon>
        <taxon>Acidobacteriota</taxon>
        <taxon>Terriglobia</taxon>
        <taxon>Terriglobales</taxon>
        <taxon>Acidobacteriaceae</taxon>
        <taxon>Tunturiibacter</taxon>
    </lineage>
</organism>
<dbReference type="EMBL" id="CP132938">
    <property type="protein sequence ID" value="XCB22172.1"/>
    <property type="molecule type" value="Genomic_DNA"/>
</dbReference>
<feature type="domain" description="DUF7948" evidence="2">
    <location>
        <begin position="37"/>
        <end position="233"/>
    </location>
</feature>
<reference evidence="3" key="2">
    <citation type="journal article" date="2024" name="Environ. Microbiol.">
        <title>Genome analysis and description of Tunturibacter gen. nov. expands the diversity of Terriglobia in tundra soils.</title>
        <authorList>
            <person name="Messyasz A."/>
            <person name="Mannisto M.K."/>
            <person name="Kerkhof L.J."/>
            <person name="Haggblom M.M."/>
        </authorList>
    </citation>
    <scope>NUCLEOTIDE SEQUENCE</scope>
    <source>
        <strain evidence="3">M8UP39</strain>
    </source>
</reference>
<evidence type="ECO:0000313" key="3">
    <source>
        <dbReference type="EMBL" id="XCB22172.1"/>
    </source>
</evidence>
<name>A0AAU7Z115_9BACT</name>
<dbReference type="Pfam" id="PF25778">
    <property type="entry name" value="DUF7948"/>
    <property type="match status" value="1"/>
</dbReference>
<feature type="chain" id="PRO_5043941583" evidence="1">
    <location>
        <begin position="24"/>
        <end position="503"/>
    </location>
</feature>
<feature type="signal peptide" evidence="1">
    <location>
        <begin position="1"/>
        <end position="23"/>
    </location>
</feature>
<accession>A0AAU7Z115</accession>
<sequence>MSFRALRFISSAFIFLTALSAIASGTSRSNISLPLTFEENKGQAPRQYLFLSRYNQIEAMFLPDGVDFSLPQTKNRSQHLGLRLVGSNAKTRIRSFEQAEGRSNYLLGSDPSRWIQGVPNYSRLKYEGVYSDIDLVFYGNSDKLEHDFQLAAGANPSRIAFEFEAVSKASLSKKGDLQLHLDEGVLVLDKPVAYQMTSTGRNVVDAAYVIGRNGVIQFKIGRYDHTLPLVIDPALSYSTYLDKLSLGVTAIAVDGAGSTYIAGYTFSSSYPATSGAFQSVCTACPNGPTVFVTKLNSTGTADVYSTFIGGSAYNQPFGLAVDANGDAVVVGYTHSTDFPVKNPIDSGTVGTGTQFGFISSLSPDGSTLNYSSLLGGGSQAFQSSTTIANAVAIDANGNAYVTGTTDSPVFPTTPGALNSGTPQYLASIAFVSKFVPTGTLAYSALIGNVEPQNGGGGLIGVEAIAVDPQGSAYITGVRERYGLQLRTHMRPRYPAPRLSEGFL</sequence>
<dbReference type="RefSeq" id="WP_353072169.1">
    <property type="nucleotide sequence ID" value="NZ_CP132938.1"/>
</dbReference>
<dbReference type="AlphaFoldDB" id="A0AAU7Z115"/>
<keyword evidence="1" id="KW-0732">Signal</keyword>
<evidence type="ECO:0000256" key="1">
    <source>
        <dbReference type="SAM" id="SignalP"/>
    </source>
</evidence>